<evidence type="ECO:0000256" key="1">
    <source>
        <dbReference type="ARBA" id="ARBA00023015"/>
    </source>
</evidence>
<dbReference type="InterPro" id="IPR036388">
    <property type="entry name" value="WH-like_DNA-bd_sf"/>
</dbReference>
<protein>
    <submittedName>
        <fullName evidence="4">Substrate-binding domain-containing protein</fullName>
    </submittedName>
</protein>
<evidence type="ECO:0000313" key="5">
    <source>
        <dbReference type="Proteomes" id="UP000475117"/>
    </source>
</evidence>
<dbReference type="InterPro" id="IPR036390">
    <property type="entry name" value="WH_DNA-bd_sf"/>
</dbReference>
<sequence>MSALPPRENRVLQAADALKGLILSGSVAGVLPGERELSRRLGVGRVTVGSALQMLEQEGVIAPSEPGRRRRVLKGGELGGAKVELPAGTRRKTVVVLCSLALSELSAYERLNHNRLGSLCSDAGIRLRHRALELAHYKRPHHRLQEFVRQNPADLYILQLTTSQPQLWFQAERIPAMVAGTPHPSVDLPFVDVDQRALGVHAASMLERLGHRRVALLYPEAEHQGMRRFHEGMTQSHTRMDVVLGRQNDSADSIVRVLPELFEAKDRPSALILPRMPYLLSALTVLPSLGLRVPQDVSLLCLVHDRMFEYARPTIAGYQIPEGSLARGLFQLAVRMLTHPSTATHGRALIMPDYVAGGSLVACSW</sequence>
<dbReference type="AlphaFoldDB" id="A0A6B3LG34"/>
<dbReference type="RefSeq" id="WP_164365314.1">
    <property type="nucleotide sequence ID" value="NZ_CP066776.1"/>
</dbReference>
<dbReference type="InterPro" id="IPR000524">
    <property type="entry name" value="Tscrpt_reg_HTH_GntR"/>
</dbReference>
<keyword evidence="3" id="KW-0804">Transcription</keyword>
<keyword evidence="5" id="KW-1185">Reference proteome</keyword>
<evidence type="ECO:0000256" key="2">
    <source>
        <dbReference type="ARBA" id="ARBA00023125"/>
    </source>
</evidence>
<dbReference type="Pfam" id="PF00392">
    <property type="entry name" value="GntR"/>
    <property type="match status" value="1"/>
</dbReference>
<evidence type="ECO:0000256" key="3">
    <source>
        <dbReference type="ARBA" id="ARBA00023163"/>
    </source>
</evidence>
<dbReference type="SMART" id="SM00345">
    <property type="entry name" value="HTH_GNTR"/>
    <property type="match status" value="1"/>
</dbReference>
<dbReference type="KEGG" id="soa:G3M56_013935"/>
<keyword evidence="1" id="KW-0805">Transcription regulation</keyword>
<dbReference type="Pfam" id="PF13377">
    <property type="entry name" value="Peripla_BP_3"/>
    <property type="match status" value="1"/>
</dbReference>
<dbReference type="Gene3D" id="1.10.10.10">
    <property type="entry name" value="Winged helix-like DNA-binding domain superfamily/Winged helix DNA-binding domain"/>
    <property type="match status" value="1"/>
</dbReference>
<gene>
    <name evidence="4" type="ORF">G3M56_013935</name>
</gene>
<dbReference type="Proteomes" id="UP000475117">
    <property type="component" value="Chromosome"/>
</dbReference>
<keyword evidence="2" id="KW-0238">DNA-binding</keyword>
<reference evidence="4 5" key="1">
    <citation type="submission" date="2020-12" db="EMBL/GenBank/DDBJ databases">
        <title>Sulforoseuscoccus oceanibium gen. nov., sp. nov., a representative of the phylum Verrucomicrobia with special cytoplasmic membrane, and proposal of Sulforoseuscoccusaceae fam. nov.</title>
        <authorList>
            <person name="Xi F."/>
        </authorList>
    </citation>
    <scope>NUCLEOTIDE SEQUENCE [LARGE SCALE GENOMIC DNA]</scope>
    <source>
        <strain evidence="4 5">T37</strain>
    </source>
</reference>
<dbReference type="SUPFAM" id="SSF53822">
    <property type="entry name" value="Periplasmic binding protein-like I"/>
    <property type="match status" value="1"/>
</dbReference>
<dbReference type="InterPro" id="IPR028082">
    <property type="entry name" value="Peripla_BP_I"/>
</dbReference>
<dbReference type="InterPro" id="IPR046335">
    <property type="entry name" value="LacI/GalR-like_sensor"/>
</dbReference>
<dbReference type="PANTHER" id="PTHR30146:SF109">
    <property type="entry name" value="HTH-TYPE TRANSCRIPTIONAL REGULATOR GALS"/>
    <property type="match status" value="1"/>
</dbReference>
<dbReference type="PANTHER" id="PTHR30146">
    <property type="entry name" value="LACI-RELATED TRANSCRIPTIONAL REPRESSOR"/>
    <property type="match status" value="1"/>
</dbReference>
<dbReference type="SUPFAM" id="SSF46785">
    <property type="entry name" value="Winged helix' DNA-binding domain"/>
    <property type="match status" value="1"/>
</dbReference>
<dbReference type="GO" id="GO:0000976">
    <property type="term" value="F:transcription cis-regulatory region binding"/>
    <property type="evidence" value="ECO:0007669"/>
    <property type="project" value="TreeGrafter"/>
</dbReference>
<dbReference type="EMBL" id="CP066776">
    <property type="protein sequence ID" value="QQL44946.1"/>
    <property type="molecule type" value="Genomic_DNA"/>
</dbReference>
<dbReference type="PRINTS" id="PR00035">
    <property type="entry name" value="HTHGNTR"/>
</dbReference>
<dbReference type="Gene3D" id="3.40.50.2300">
    <property type="match status" value="2"/>
</dbReference>
<accession>A0A6B3LG34</accession>
<dbReference type="GO" id="GO:0003700">
    <property type="term" value="F:DNA-binding transcription factor activity"/>
    <property type="evidence" value="ECO:0007669"/>
    <property type="project" value="InterPro"/>
</dbReference>
<evidence type="ECO:0000313" key="4">
    <source>
        <dbReference type="EMBL" id="QQL44946.1"/>
    </source>
</evidence>
<organism evidence="4 5">
    <name type="scientific">Sulfuriroseicoccus oceanibius</name>
    <dbReference type="NCBI Taxonomy" id="2707525"/>
    <lineage>
        <taxon>Bacteria</taxon>
        <taxon>Pseudomonadati</taxon>
        <taxon>Verrucomicrobiota</taxon>
        <taxon>Verrucomicrobiia</taxon>
        <taxon>Verrucomicrobiales</taxon>
        <taxon>Verrucomicrobiaceae</taxon>
        <taxon>Sulfuriroseicoccus</taxon>
    </lineage>
</organism>
<name>A0A6B3LG34_9BACT</name>
<proteinExistence type="predicted"/>